<organism evidence="1 2">
    <name type="scientific">Hoylesella timonensis S9-PR14</name>
    <dbReference type="NCBI Taxonomy" id="1401062"/>
    <lineage>
        <taxon>Bacteria</taxon>
        <taxon>Pseudomonadati</taxon>
        <taxon>Bacteroidota</taxon>
        <taxon>Bacteroidia</taxon>
        <taxon>Bacteroidales</taxon>
        <taxon>Prevotellaceae</taxon>
        <taxon>Hoylesella</taxon>
    </lineage>
</organism>
<dbReference type="AlphaFoldDB" id="A0A098YUI7"/>
<gene>
    <name evidence="1" type="ORF">HMPREF9304_01005</name>
</gene>
<protein>
    <submittedName>
        <fullName evidence="1">Uncharacterized protein</fullName>
    </submittedName>
</protein>
<sequence>MINYVLTIETGITDLVHAREFYQVTSFEQKKEELLALIFQKKKIKPFASMKLIRSISFFIKRSITLWQLQSLANRIEIMFGPSCFQISIDRANNTAHLLCGWIDKETGDCIVLNRTEQKRLSVLILDFLDLPRPRCADMWLRYFLLNKYDNDTSIFSKQIEYLERSEFENLSYPVLRDSLKYVEMVCKGLVK</sequence>
<accession>A0A098YUI7</accession>
<dbReference type="EMBL" id="JRPQ01000019">
    <property type="protein sequence ID" value="KGI23039.1"/>
    <property type="molecule type" value="Genomic_DNA"/>
</dbReference>
<reference evidence="1 2" key="1">
    <citation type="submission" date="2014-07" db="EMBL/GenBank/DDBJ databases">
        <authorList>
            <person name="McCorrison J."/>
            <person name="Sanka R."/>
            <person name="Torralba M."/>
            <person name="Gillis M."/>
            <person name="Haft D.H."/>
            <person name="Methe B."/>
            <person name="Sutton G."/>
            <person name="Nelson K.E."/>
        </authorList>
    </citation>
    <scope>NUCLEOTIDE SEQUENCE [LARGE SCALE GENOMIC DNA]</scope>
    <source>
        <strain evidence="1 2">S9-PR14</strain>
    </source>
</reference>
<evidence type="ECO:0000313" key="1">
    <source>
        <dbReference type="EMBL" id="KGI23039.1"/>
    </source>
</evidence>
<comment type="caution">
    <text evidence="1">The sequence shown here is derived from an EMBL/GenBank/DDBJ whole genome shotgun (WGS) entry which is preliminary data.</text>
</comment>
<dbReference type="Proteomes" id="UP000029723">
    <property type="component" value="Unassembled WGS sequence"/>
</dbReference>
<proteinExistence type="predicted"/>
<dbReference type="OrthoDB" id="1068310at2"/>
<name>A0A098YUI7_9BACT</name>
<dbReference type="RefSeq" id="WP_036925937.1">
    <property type="nucleotide sequence ID" value="NZ_JRPQ01000019.1"/>
</dbReference>
<evidence type="ECO:0000313" key="2">
    <source>
        <dbReference type="Proteomes" id="UP000029723"/>
    </source>
</evidence>